<reference evidence="5" key="1">
    <citation type="submission" date="2016-06" db="UniProtKB">
        <authorList>
            <consortium name="WormBaseParasite"/>
        </authorList>
    </citation>
    <scope>IDENTIFICATION</scope>
</reference>
<dbReference type="Proteomes" id="UP000270296">
    <property type="component" value="Unassembled WGS sequence"/>
</dbReference>
<dbReference type="EMBL" id="UZAM01009110">
    <property type="protein sequence ID" value="VDP07729.1"/>
    <property type="molecule type" value="Genomic_DNA"/>
</dbReference>
<feature type="coiled-coil region" evidence="1">
    <location>
        <begin position="551"/>
        <end position="588"/>
    </location>
</feature>
<feature type="region of interest" description="Disordered" evidence="2">
    <location>
        <begin position="636"/>
        <end position="676"/>
    </location>
</feature>
<dbReference type="WBParaSite" id="SBAD_0000582701-mRNA-1">
    <property type="protein sequence ID" value="SBAD_0000582701-mRNA-1"/>
    <property type="gene ID" value="SBAD_0000582701"/>
</dbReference>
<evidence type="ECO:0000256" key="2">
    <source>
        <dbReference type="SAM" id="MobiDB-lite"/>
    </source>
</evidence>
<name>A0A183IPQ8_9BILA</name>
<protein>
    <submittedName>
        <fullName evidence="5">Ig-like domain-containing protein</fullName>
    </submittedName>
</protein>
<feature type="compositionally biased region" description="Basic and acidic residues" evidence="2">
    <location>
        <begin position="717"/>
        <end position="728"/>
    </location>
</feature>
<gene>
    <name evidence="3" type="ORF">SBAD_LOCUS5605</name>
</gene>
<reference evidence="3 4" key="2">
    <citation type="submission" date="2018-11" db="EMBL/GenBank/DDBJ databases">
        <authorList>
            <consortium name="Pathogen Informatics"/>
        </authorList>
    </citation>
    <scope>NUCLEOTIDE SEQUENCE [LARGE SCALE GENOMIC DNA]</scope>
</reference>
<sequence length="869" mass="98410">MVACGYFPTAPCTAATNSNVQFTDRLAVVDDNVEAATYSITVRDKQRPPVQWLRNLKCRVSIEKEQLVCDAENISETLSTKSDFVTQIFSKVPKEQNTNGGKDEGIQCLILSELCREAVTQTMEGLFLQWQYDVKDEAIECCIGSEGNIDTASQTDKTVSVRRKRCMNDDGIPCIVGPQQNNGNQMQVSHSYLRAVPNLAESGVHYNQDFIFQLCSFALLLDLNANLERSTKEVGDLKSQVESLRLALEDHQNKASIRIHNLRETCSIRMMMDERRIRILNKQLREKEDVIEQSRWDLASSQAEVKQLRNELSVLKKSFSERDGSAMSKDEFKSTILTLQHRLTESNHRCSVHQDTIRRFEAENRHLKERMNEILEQKLRRYVDAKKQESAYAEAKEAWITRESALITQLGKERQIVASMMAKNDSVCSDIQETLHQLNSFQKFGEGAGKVNKTYAKTFNSLHEKTKTVLTKIMQTLQENHTKMLSDNAAQQIDTASTLDRKITSLKSETYKLPQLNLALDSEGIDEYYQQGTDKIKTVVWSSIRAATSSAGKLKAEKETLLAKLENMELLEEQYRRLSSENLNLKNRLCTERQKVTDLEEKVVVLTRKCDSMALSIAHSEEPAAGVESIVTLPCNEKENGKRRNPELRPPIFHEPIANTDQGKSTSATPRSSMGHEDRFLVGQTMVDSSLDDSNNNDVTCTTNKMLQWDSSAEPDSIDHKNSFKDHSSVSQPETVDVEVRGQIAMTKTQTDVGAEKEQKTQTSTYTYERLSDTSFKLIRLQTRESVTFPKSKLISTACSDARFTDGSAIISDERDGPKAASNDITQNDELKRCKQPLKCEKVLKEVQPRLCYPEKGSKRDRSKLPLDR</sequence>
<accession>A0A183IPQ8</accession>
<proteinExistence type="predicted"/>
<feature type="compositionally biased region" description="Polar residues" evidence="2">
    <location>
        <begin position="659"/>
        <end position="672"/>
    </location>
</feature>
<evidence type="ECO:0000256" key="1">
    <source>
        <dbReference type="SAM" id="Coils"/>
    </source>
</evidence>
<feature type="coiled-coil region" evidence="1">
    <location>
        <begin position="357"/>
        <end position="388"/>
    </location>
</feature>
<feature type="compositionally biased region" description="Basic and acidic residues" evidence="2">
    <location>
        <begin position="636"/>
        <end position="647"/>
    </location>
</feature>
<evidence type="ECO:0000313" key="3">
    <source>
        <dbReference type="EMBL" id="VDP07729.1"/>
    </source>
</evidence>
<dbReference type="AlphaFoldDB" id="A0A183IPQ8"/>
<keyword evidence="1" id="KW-0175">Coiled coil</keyword>
<feature type="region of interest" description="Disordered" evidence="2">
    <location>
        <begin position="707"/>
        <end position="734"/>
    </location>
</feature>
<keyword evidence="4" id="KW-1185">Reference proteome</keyword>
<feature type="coiled-coil region" evidence="1">
    <location>
        <begin position="220"/>
        <end position="254"/>
    </location>
</feature>
<feature type="coiled-coil region" evidence="1">
    <location>
        <begin position="291"/>
        <end position="318"/>
    </location>
</feature>
<evidence type="ECO:0000313" key="5">
    <source>
        <dbReference type="WBParaSite" id="SBAD_0000582701-mRNA-1"/>
    </source>
</evidence>
<evidence type="ECO:0000313" key="4">
    <source>
        <dbReference type="Proteomes" id="UP000270296"/>
    </source>
</evidence>
<organism evidence="5">
    <name type="scientific">Soboliphyme baturini</name>
    <dbReference type="NCBI Taxonomy" id="241478"/>
    <lineage>
        <taxon>Eukaryota</taxon>
        <taxon>Metazoa</taxon>
        <taxon>Ecdysozoa</taxon>
        <taxon>Nematoda</taxon>
        <taxon>Enoplea</taxon>
        <taxon>Dorylaimia</taxon>
        <taxon>Dioctophymatida</taxon>
        <taxon>Dioctophymatoidea</taxon>
        <taxon>Soboliphymatidae</taxon>
        <taxon>Soboliphyme</taxon>
    </lineage>
</organism>